<dbReference type="EMBL" id="JBHSIM010000034">
    <property type="protein sequence ID" value="MFC4833799.1"/>
    <property type="molecule type" value="Genomic_DNA"/>
</dbReference>
<dbReference type="Proteomes" id="UP001595909">
    <property type="component" value="Unassembled WGS sequence"/>
</dbReference>
<keyword evidence="2" id="KW-1185">Reference proteome</keyword>
<name>A0ABV9RJS0_9PSEU</name>
<proteinExistence type="predicted"/>
<evidence type="ECO:0000313" key="1">
    <source>
        <dbReference type="EMBL" id="MFC4833799.1"/>
    </source>
</evidence>
<organism evidence="1 2">
    <name type="scientific">Actinomycetospora chibensis</name>
    <dbReference type="NCBI Taxonomy" id="663606"/>
    <lineage>
        <taxon>Bacteria</taxon>
        <taxon>Bacillati</taxon>
        <taxon>Actinomycetota</taxon>
        <taxon>Actinomycetes</taxon>
        <taxon>Pseudonocardiales</taxon>
        <taxon>Pseudonocardiaceae</taxon>
        <taxon>Actinomycetospora</taxon>
    </lineage>
</organism>
<comment type="caution">
    <text evidence="1">The sequence shown here is derived from an EMBL/GenBank/DDBJ whole genome shotgun (WGS) entry which is preliminary data.</text>
</comment>
<dbReference type="InterPro" id="IPR036457">
    <property type="entry name" value="PPM-type-like_dom_sf"/>
</dbReference>
<dbReference type="Gene3D" id="3.60.40.10">
    <property type="entry name" value="PPM-type phosphatase domain"/>
    <property type="match status" value="1"/>
</dbReference>
<accession>A0ABV9RJS0</accession>
<evidence type="ECO:0000313" key="2">
    <source>
        <dbReference type="Proteomes" id="UP001595909"/>
    </source>
</evidence>
<gene>
    <name evidence="1" type="ORF">ACFPEL_15400</name>
</gene>
<sequence>MAPPHIEYAVLSAGEGAGQDRCFTADGLVVVLDGASAYDPSVSPDAGEYVDTLGSVLIEEIVRHEGIDLRDALSQAIRHTADKLALIPGKSPSSTVSIARSGSAGVDVLVLGDSPISAYFTDGSQRSIIQHPMDHIAPELRGRYRDRLAAGSGFDDEHRSILARIQRAEAPLRNSDDGYWIAEASVNAAAYAECMHIDWGLLDLLVVSTDGAAGAVEEIRKVEREALTSGRILSVLQELHDWEEECDPDGRMRPRSKRHDDKTVAVMLTDAVAGPLSEADRGADSCEG</sequence>
<evidence type="ECO:0008006" key="3">
    <source>
        <dbReference type="Google" id="ProtNLM"/>
    </source>
</evidence>
<dbReference type="RefSeq" id="WP_274188603.1">
    <property type="nucleotide sequence ID" value="NZ_BAABHN010000034.1"/>
</dbReference>
<reference evidence="2" key="1">
    <citation type="journal article" date="2019" name="Int. J. Syst. Evol. Microbiol.">
        <title>The Global Catalogue of Microorganisms (GCM) 10K type strain sequencing project: providing services to taxonomists for standard genome sequencing and annotation.</title>
        <authorList>
            <consortium name="The Broad Institute Genomics Platform"/>
            <consortium name="The Broad Institute Genome Sequencing Center for Infectious Disease"/>
            <person name="Wu L."/>
            <person name="Ma J."/>
        </authorList>
    </citation>
    <scope>NUCLEOTIDE SEQUENCE [LARGE SCALE GENOMIC DNA]</scope>
    <source>
        <strain evidence="2">CCUG 50347</strain>
    </source>
</reference>
<protein>
    <recommendedName>
        <fullName evidence="3">Protein phosphatase 2C-like protein</fullName>
    </recommendedName>
</protein>
<dbReference type="SUPFAM" id="SSF81606">
    <property type="entry name" value="PP2C-like"/>
    <property type="match status" value="1"/>
</dbReference>